<dbReference type="Gene3D" id="2.60.120.10">
    <property type="entry name" value="Jelly Rolls"/>
    <property type="match status" value="1"/>
</dbReference>
<dbReference type="InterPro" id="IPR011051">
    <property type="entry name" value="RmlC_Cupin_sf"/>
</dbReference>
<organism evidence="2 4">
    <name type="scientific">Pseudomonas trivialis</name>
    <dbReference type="NCBI Taxonomy" id="200450"/>
    <lineage>
        <taxon>Bacteria</taxon>
        <taxon>Pseudomonadati</taxon>
        <taxon>Pseudomonadota</taxon>
        <taxon>Gammaproteobacteria</taxon>
        <taxon>Pseudomonadales</taxon>
        <taxon>Pseudomonadaceae</taxon>
        <taxon>Pseudomonas</taxon>
    </lineage>
</organism>
<evidence type="ECO:0000313" key="3">
    <source>
        <dbReference type="EMBL" id="SDS80798.1"/>
    </source>
</evidence>
<dbReference type="Pfam" id="PF07883">
    <property type="entry name" value="Cupin_2"/>
    <property type="match status" value="1"/>
</dbReference>
<dbReference type="EMBL" id="JYLK01000010">
    <property type="protein sequence ID" value="KRP59305.1"/>
    <property type="molecule type" value="Genomic_DNA"/>
</dbReference>
<dbReference type="PATRIC" id="fig|200450.4.peg.108"/>
<keyword evidence="5" id="KW-1185">Reference proteome</keyword>
<dbReference type="SUPFAM" id="SSF51182">
    <property type="entry name" value="RmlC-like cupins"/>
    <property type="match status" value="1"/>
</dbReference>
<dbReference type="CDD" id="cd02209">
    <property type="entry name" value="cupin_XRE_C"/>
    <property type="match status" value="1"/>
</dbReference>
<evidence type="ECO:0000259" key="1">
    <source>
        <dbReference type="Pfam" id="PF07883"/>
    </source>
</evidence>
<dbReference type="InterPro" id="IPR013096">
    <property type="entry name" value="Cupin_2"/>
</dbReference>
<accession>A0A0R2ZFJ5</accession>
<evidence type="ECO:0000313" key="5">
    <source>
        <dbReference type="Proteomes" id="UP000183126"/>
    </source>
</evidence>
<dbReference type="Proteomes" id="UP000052019">
    <property type="component" value="Unassembled WGS sequence"/>
</dbReference>
<gene>
    <name evidence="3" type="ORF">SAMN04490205_3710</name>
    <name evidence="2" type="ORF">TU79_15995</name>
</gene>
<dbReference type="EMBL" id="LT629760">
    <property type="protein sequence ID" value="SDS80798.1"/>
    <property type="molecule type" value="Genomic_DNA"/>
</dbReference>
<reference evidence="2 4" key="1">
    <citation type="submission" date="2015-02" db="EMBL/GenBank/DDBJ databases">
        <title>Two Pseudomonas sp. nov. isolated from raw milk.</title>
        <authorList>
            <person name="Wenning M."/>
            <person name="von Neubeck M."/>
            <person name="Huptas C."/>
            <person name="Scherer S."/>
        </authorList>
    </citation>
    <scope>NUCLEOTIDE SEQUENCE [LARGE SCALE GENOMIC DNA]</scope>
    <source>
        <strain evidence="2 4">DSM 14937</strain>
    </source>
</reference>
<evidence type="ECO:0000313" key="2">
    <source>
        <dbReference type="EMBL" id="KRP59305.1"/>
    </source>
</evidence>
<dbReference type="Proteomes" id="UP000183126">
    <property type="component" value="Chromosome I"/>
</dbReference>
<dbReference type="RefSeq" id="WP_057008863.1">
    <property type="nucleotide sequence ID" value="NZ_JBEPTA010000046.1"/>
</dbReference>
<sequence length="117" mass="13251">MEPITLPPNGNAPVIRETEEPVALQGVHLYLHHFSGRLTNAPIQSSRFTIEPGCGTEEDKHAVNEIWFISGADLEVYYDGTWHAVKNGGSVYFEPWRPHFVRNNSTTQAQVFSVWWA</sequence>
<dbReference type="OrthoDB" id="9004158at2"/>
<dbReference type="AlphaFoldDB" id="A0A0R2ZFJ5"/>
<evidence type="ECO:0000313" key="4">
    <source>
        <dbReference type="Proteomes" id="UP000052019"/>
    </source>
</evidence>
<name>A0A0R2ZFJ5_9PSED</name>
<proteinExistence type="predicted"/>
<reference evidence="3 5" key="2">
    <citation type="submission" date="2016-10" db="EMBL/GenBank/DDBJ databases">
        <authorList>
            <person name="Varghese N."/>
            <person name="Submissions S."/>
        </authorList>
    </citation>
    <scope>NUCLEOTIDE SEQUENCE [LARGE SCALE GENOMIC DNA]</scope>
    <source>
        <strain evidence="3 5">BS3111</strain>
    </source>
</reference>
<protein>
    <submittedName>
        <fullName evidence="2 3">Cupin</fullName>
    </submittedName>
</protein>
<feature type="domain" description="Cupin type-2" evidence="1">
    <location>
        <begin position="47"/>
        <end position="115"/>
    </location>
</feature>
<dbReference type="InterPro" id="IPR014710">
    <property type="entry name" value="RmlC-like_jellyroll"/>
</dbReference>